<proteinExistence type="predicted"/>
<dbReference type="OrthoDB" id="10533603at2759"/>
<evidence type="ECO:0000313" key="3">
    <source>
        <dbReference type="Proteomes" id="UP000596742"/>
    </source>
</evidence>
<sequence>MVDVNPFPEKRESVRCAKLLHDYLVAVKRQQSFRLTAPPIPTTPRTFYQSQLPDFDTPTSDKRPDTPVTSSIQPVMSLILPTTPTAPTSTRSTNSRTFWYVMNQMLMNLICYLCLMGTERDMVTLRDDEQLFSIIGDCNAITGTLLDFVVPDGKGVRQKFKR</sequence>
<feature type="region of interest" description="Disordered" evidence="1">
    <location>
        <begin position="46"/>
        <end position="68"/>
    </location>
</feature>
<reference evidence="2" key="1">
    <citation type="submission" date="2018-11" db="EMBL/GenBank/DDBJ databases">
        <authorList>
            <person name="Alioto T."/>
            <person name="Alioto T."/>
        </authorList>
    </citation>
    <scope>NUCLEOTIDE SEQUENCE</scope>
</reference>
<keyword evidence="3" id="KW-1185">Reference proteome</keyword>
<accession>A0A8B6HPS2</accession>
<dbReference type="Proteomes" id="UP000596742">
    <property type="component" value="Unassembled WGS sequence"/>
</dbReference>
<dbReference type="EMBL" id="UYJE01010370">
    <property type="protein sequence ID" value="VDI82548.1"/>
    <property type="molecule type" value="Genomic_DNA"/>
</dbReference>
<comment type="caution">
    <text evidence="2">The sequence shown here is derived from an EMBL/GenBank/DDBJ whole genome shotgun (WGS) entry which is preliminary data.</text>
</comment>
<gene>
    <name evidence="2" type="ORF">MGAL_10B009550</name>
</gene>
<protein>
    <submittedName>
        <fullName evidence="2">Uncharacterized protein</fullName>
    </submittedName>
</protein>
<evidence type="ECO:0000313" key="2">
    <source>
        <dbReference type="EMBL" id="VDI82548.1"/>
    </source>
</evidence>
<evidence type="ECO:0000256" key="1">
    <source>
        <dbReference type="SAM" id="MobiDB-lite"/>
    </source>
</evidence>
<name>A0A8B6HPS2_MYTGA</name>
<organism evidence="2 3">
    <name type="scientific">Mytilus galloprovincialis</name>
    <name type="common">Mediterranean mussel</name>
    <dbReference type="NCBI Taxonomy" id="29158"/>
    <lineage>
        <taxon>Eukaryota</taxon>
        <taxon>Metazoa</taxon>
        <taxon>Spiralia</taxon>
        <taxon>Lophotrochozoa</taxon>
        <taxon>Mollusca</taxon>
        <taxon>Bivalvia</taxon>
        <taxon>Autobranchia</taxon>
        <taxon>Pteriomorphia</taxon>
        <taxon>Mytilida</taxon>
        <taxon>Mytiloidea</taxon>
        <taxon>Mytilidae</taxon>
        <taxon>Mytilinae</taxon>
        <taxon>Mytilus</taxon>
    </lineage>
</organism>
<dbReference type="AlphaFoldDB" id="A0A8B6HPS2"/>